<organism evidence="2 3">
    <name type="scientific">Roseimaritima ulvae</name>
    <dbReference type="NCBI Taxonomy" id="980254"/>
    <lineage>
        <taxon>Bacteria</taxon>
        <taxon>Pseudomonadati</taxon>
        <taxon>Planctomycetota</taxon>
        <taxon>Planctomycetia</taxon>
        <taxon>Pirellulales</taxon>
        <taxon>Pirellulaceae</taxon>
        <taxon>Roseimaritima</taxon>
    </lineage>
</organism>
<dbReference type="EMBL" id="CP042914">
    <property type="protein sequence ID" value="QEG43369.1"/>
    <property type="molecule type" value="Genomic_DNA"/>
</dbReference>
<proteinExistence type="predicted"/>
<evidence type="ECO:0000256" key="1">
    <source>
        <dbReference type="SAM" id="MobiDB-lite"/>
    </source>
</evidence>
<evidence type="ECO:0000313" key="2">
    <source>
        <dbReference type="EMBL" id="QEG43369.1"/>
    </source>
</evidence>
<name>A0A5B9QZG9_9BACT</name>
<feature type="region of interest" description="Disordered" evidence="1">
    <location>
        <begin position="198"/>
        <end position="225"/>
    </location>
</feature>
<evidence type="ECO:0000313" key="3">
    <source>
        <dbReference type="Proteomes" id="UP000325286"/>
    </source>
</evidence>
<keyword evidence="3" id="KW-1185">Reference proteome</keyword>
<gene>
    <name evidence="2" type="ORF">UC8_54160</name>
</gene>
<dbReference type="Proteomes" id="UP000325286">
    <property type="component" value="Chromosome"/>
</dbReference>
<dbReference type="KEGG" id="rul:UC8_54160"/>
<reference evidence="2 3" key="1">
    <citation type="submission" date="2019-08" db="EMBL/GenBank/DDBJ databases">
        <title>Deep-cultivation of Planctomycetes and their phenomic and genomic characterization uncovers novel biology.</title>
        <authorList>
            <person name="Wiegand S."/>
            <person name="Jogler M."/>
            <person name="Boedeker C."/>
            <person name="Pinto D."/>
            <person name="Vollmers J."/>
            <person name="Rivas-Marin E."/>
            <person name="Kohn T."/>
            <person name="Peeters S.H."/>
            <person name="Heuer A."/>
            <person name="Rast P."/>
            <person name="Oberbeckmann S."/>
            <person name="Bunk B."/>
            <person name="Jeske O."/>
            <person name="Meyerdierks A."/>
            <person name="Storesund J.E."/>
            <person name="Kallscheuer N."/>
            <person name="Luecker S."/>
            <person name="Lage O.M."/>
            <person name="Pohl T."/>
            <person name="Merkel B.J."/>
            <person name="Hornburger P."/>
            <person name="Mueller R.-W."/>
            <person name="Bruemmer F."/>
            <person name="Labrenz M."/>
            <person name="Spormann A.M."/>
            <person name="Op den Camp H."/>
            <person name="Overmann J."/>
            <person name="Amann R."/>
            <person name="Jetten M.S.M."/>
            <person name="Mascher T."/>
            <person name="Medema M.H."/>
            <person name="Devos D.P."/>
            <person name="Kaster A.-K."/>
            <person name="Ovreas L."/>
            <person name="Rohde M."/>
            <person name="Galperin M.Y."/>
            <person name="Jogler C."/>
        </authorList>
    </citation>
    <scope>NUCLEOTIDE SEQUENCE [LARGE SCALE GENOMIC DNA]</scope>
    <source>
        <strain evidence="2 3">UC8</strain>
    </source>
</reference>
<dbReference type="AlphaFoldDB" id="A0A5B9QZG9"/>
<protein>
    <submittedName>
        <fullName evidence="2">Uncharacterized protein</fullName>
    </submittedName>
</protein>
<feature type="compositionally biased region" description="Basic and acidic residues" evidence="1">
    <location>
        <begin position="201"/>
        <end position="212"/>
    </location>
</feature>
<sequence length="225" mass="24568">MNLSWNLRSRFIGRTAGVLVLGLVQLAVLQVADCSAGIGLAEWSIETPGKNRIAHSDQFPDQGVCLHQPAAADGVLDDRAVCVAHIEWWMYSGSYVVGKAKNGFFIFDERSKTVKYFDSQANLEAGMKQANIEKPLTTRFTPQDGWNIGVGLVMIDLYKQLMKDLDAGSGEAEKLSPAEREAQKQAIKPLLQSMQAQVAKTTDKLKAEKAEAENVEQAGDGAAER</sequence>
<accession>A0A5B9QZG9</accession>